<evidence type="ECO:0000256" key="1">
    <source>
        <dbReference type="SAM" id="MobiDB-lite"/>
    </source>
</evidence>
<keyword evidence="4" id="KW-1185">Reference proteome</keyword>
<keyword evidence="2" id="KW-0472">Membrane</keyword>
<evidence type="ECO:0000256" key="2">
    <source>
        <dbReference type="SAM" id="Phobius"/>
    </source>
</evidence>
<proteinExistence type="predicted"/>
<evidence type="ECO:0000313" key="3">
    <source>
        <dbReference type="EMBL" id="CAG8618547.1"/>
    </source>
</evidence>
<accession>A0A9N9GQI2</accession>
<keyword evidence="2" id="KW-0812">Transmembrane</keyword>
<name>A0A9N9GQI2_9GLOM</name>
<protein>
    <submittedName>
        <fullName evidence="3">6060_t:CDS:1</fullName>
    </submittedName>
</protein>
<feature type="transmembrane region" description="Helical" evidence="2">
    <location>
        <begin position="66"/>
        <end position="89"/>
    </location>
</feature>
<reference evidence="3" key="1">
    <citation type="submission" date="2021-06" db="EMBL/GenBank/DDBJ databases">
        <authorList>
            <person name="Kallberg Y."/>
            <person name="Tangrot J."/>
            <person name="Rosling A."/>
        </authorList>
    </citation>
    <scope>NUCLEOTIDE SEQUENCE</scope>
    <source>
        <strain evidence="3">IA702</strain>
    </source>
</reference>
<feature type="region of interest" description="Disordered" evidence="1">
    <location>
        <begin position="219"/>
        <end position="247"/>
    </location>
</feature>
<organism evidence="3 4">
    <name type="scientific">Paraglomus occultum</name>
    <dbReference type="NCBI Taxonomy" id="144539"/>
    <lineage>
        <taxon>Eukaryota</taxon>
        <taxon>Fungi</taxon>
        <taxon>Fungi incertae sedis</taxon>
        <taxon>Mucoromycota</taxon>
        <taxon>Glomeromycotina</taxon>
        <taxon>Glomeromycetes</taxon>
        <taxon>Paraglomerales</taxon>
        <taxon>Paraglomeraceae</taxon>
        <taxon>Paraglomus</taxon>
    </lineage>
</organism>
<comment type="caution">
    <text evidence="3">The sequence shown here is derived from an EMBL/GenBank/DDBJ whole genome shotgun (WGS) entry which is preliminary data.</text>
</comment>
<feature type="transmembrane region" description="Helical" evidence="2">
    <location>
        <begin position="95"/>
        <end position="120"/>
    </location>
</feature>
<keyword evidence="2" id="KW-1133">Transmembrane helix</keyword>
<dbReference type="AlphaFoldDB" id="A0A9N9GQI2"/>
<dbReference type="EMBL" id="CAJVPJ010002325">
    <property type="protein sequence ID" value="CAG8618547.1"/>
    <property type="molecule type" value="Genomic_DNA"/>
</dbReference>
<dbReference type="Proteomes" id="UP000789572">
    <property type="component" value="Unassembled WGS sequence"/>
</dbReference>
<sequence>MKTVIVPLVEQKFSGCNCFQPGHRFEAEWCLDLYGFLNRTEYAGKLSEINKIVQDHSLLSAKAKTYFTYAATGLCVFIIVVALLITFAAGTLDGIYNSAMVTTVLLFVLLLVIPIGRLIIDNMAKSRAAAFTQAVRVVLDKYNEENYPTANWRLAWRKVFTHYSIKSTGHTEHNLLNHHRLTTKTKGRSTPKYAEHAELIIEIHDGLSARTAHTITVNIKPDPPASKEMPPTKVSADSAINTTNGSD</sequence>
<evidence type="ECO:0000313" key="4">
    <source>
        <dbReference type="Proteomes" id="UP000789572"/>
    </source>
</evidence>
<dbReference type="OrthoDB" id="2364454at2759"/>
<feature type="compositionally biased region" description="Polar residues" evidence="1">
    <location>
        <begin position="238"/>
        <end position="247"/>
    </location>
</feature>
<gene>
    <name evidence="3" type="ORF">POCULU_LOCUS8304</name>
</gene>